<protein>
    <submittedName>
        <fullName evidence="2">Uncharacterized protein</fullName>
    </submittedName>
</protein>
<keyword evidence="1" id="KW-0732">Signal</keyword>
<accession>A0A061R0V0</accession>
<feature type="signal peptide" evidence="1">
    <location>
        <begin position="1"/>
        <end position="19"/>
    </location>
</feature>
<sequence>MRLISTNLVPLLVTWCAKSSYNFHSYGHDLIGKISLSHLFGFGIEAICAQHEVCLQKSLVEVWF</sequence>
<proteinExistence type="predicted"/>
<evidence type="ECO:0000256" key="1">
    <source>
        <dbReference type="SAM" id="SignalP"/>
    </source>
</evidence>
<organism evidence="2">
    <name type="scientific">Tetraselmis sp. GSL018</name>
    <dbReference type="NCBI Taxonomy" id="582737"/>
    <lineage>
        <taxon>Eukaryota</taxon>
        <taxon>Viridiplantae</taxon>
        <taxon>Chlorophyta</taxon>
        <taxon>core chlorophytes</taxon>
        <taxon>Chlorodendrophyceae</taxon>
        <taxon>Chlorodendrales</taxon>
        <taxon>Chlorodendraceae</taxon>
        <taxon>Tetraselmis</taxon>
    </lineage>
</organism>
<dbReference type="AlphaFoldDB" id="A0A061R0V0"/>
<reference evidence="2" key="1">
    <citation type="submission" date="2014-05" db="EMBL/GenBank/DDBJ databases">
        <title>The transcriptome of the halophilic microalga Tetraselmis sp. GSL018 isolated from the Great Salt Lake, Utah.</title>
        <authorList>
            <person name="Jinkerson R.E."/>
            <person name="D'Adamo S."/>
            <person name="Posewitz M.C."/>
        </authorList>
    </citation>
    <scope>NUCLEOTIDE SEQUENCE</scope>
    <source>
        <strain evidence="2">GSL018</strain>
    </source>
</reference>
<feature type="chain" id="PRO_5001605530" evidence="1">
    <location>
        <begin position="20"/>
        <end position="64"/>
    </location>
</feature>
<dbReference type="EMBL" id="GBEZ01021134">
    <property type="protein sequence ID" value="JAC65593.1"/>
    <property type="molecule type" value="Transcribed_RNA"/>
</dbReference>
<evidence type="ECO:0000313" key="2">
    <source>
        <dbReference type="EMBL" id="JAC65593.1"/>
    </source>
</evidence>
<name>A0A061R0V0_9CHLO</name>
<gene>
    <name evidence="2" type="ORF">TSPGSL018_15694</name>
</gene>